<dbReference type="GO" id="GO:0004165">
    <property type="term" value="F:delta(3)-delta(2)-enoyl-CoA isomerase activity"/>
    <property type="evidence" value="ECO:0007669"/>
    <property type="project" value="UniProtKB-ARBA"/>
</dbReference>
<protein>
    <submittedName>
        <fullName evidence="4">Enoyl-CoA hydratase</fullName>
    </submittedName>
</protein>
<evidence type="ECO:0000313" key="4">
    <source>
        <dbReference type="EMBL" id="AMJ97339.1"/>
    </source>
</evidence>
<dbReference type="Proteomes" id="UP000063991">
    <property type="component" value="Chromosome"/>
</dbReference>
<dbReference type="Gene3D" id="3.90.226.10">
    <property type="entry name" value="2-enoyl-CoA Hydratase, Chain A, domain 1"/>
    <property type="match status" value="1"/>
</dbReference>
<proteinExistence type="predicted"/>
<dbReference type="CDD" id="cd06558">
    <property type="entry name" value="crotonase-like"/>
    <property type="match status" value="1"/>
</dbReference>
<dbReference type="InterPro" id="IPR029045">
    <property type="entry name" value="ClpP/crotonase-like_dom_sf"/>
</dbReference>
<dbReference type="Pfam" id="PF00378">
    <property type="entry name" value="ECH_1"/>
    <property type="match status" value="1"/>
</dbReference>
<dbReference type="PANTHER" id="PTHR43684:SF1">
    <property type="entry name" value="ENOYL-COA DELTA ISOMERASE 2"/>
    <property type="match status" value="1"/>
</dbReference>
<dbReference type="OrthoDB" id="9797151at2"/>
<reference evidence="4 5" key="1">
    <citation type="submission" date="2015-12" db="EMBL/GenBank/DDBJ databases">
        <authorList>
            <person name="Shamseldin A."/>
            <person name="Moawad H."/>
            <person name="Abd El-Rahim W.M."/>
            <person name="Sadowsky M.J."/>
        </authorList>
    </citation>
    <scope>NUCLEOTIDE SEQUENCE [LARGE SCALE GENOMIC DNA]</scope>
    <source>
        <strain evidence="4 5">D7</strain>
    </source>
</reference>
<sequence>MKLEFAGYDTEIAYRVKTEVRPKLKDDSKGVIMSYIITETNQQCLTITLNRTDKKNALTRDMYQEMANAILGVKNDGSTKVVVIKGAGDCFTAGNDIGDFAQQQDHAQVPETAAFMRALAACNLPVIAQVHGLAVGIGTTLLLHCDFVYATPDTRFVLPFINLGLVPEYASSYLLPKVAGHIKAAEWLMLGEPFTSADAYQFGILTKIVDAHEIDQTVQITVEKLVAKPSFSLKQTKALLKGDGERTNQQMNEEFDIFLEALGTTAAQEAFDAFLKKRPINPEKFK</sequence>
<dbReference type="InterPro" id="IPR051053">
    <property type="entry name" value="ECH/Chromodomain_protein"/>
</dbReference>
<dbReference type="PANTHER" id="PTHR43684">
    <property type="match status" value="1"/>
</dbReference>
<evidence type="ECO:0000313" key="5">
    <source>
        <dbReference type="Proteomes" id="UP000063991"/>
    </source>
</evidence>
<name>A0A126PYS9_ALTMA</name>
<evidence type="ECO:0000256" key="3">
    <source>
        <dbReference type="ARBA" id="ARBA00023235"/>
    </source>
</evidence>
<organism evidence="4 5">
    <name type="scientific">Alteromonas macleodii</name>
    <name type="common">Pseudoalteromonas macleodii</name>
    <dbReference type="NCBI Taxonomy" id="28108"/>
    <lineage>
        <taxon>Bacteria</taxon>
        <taxon>Pseudomonadati</taxon>
        <taxon>Pseudomonadota</taxon>
        <taxon>Gammaproteobacteria</taxon>
        <taxon>Alteromonadales</taxon>
        <taxon>Alteromonadaceae</taxon>
        <taxon>Alteromonas/Salinimonas group</taxon>
        <taxon>Alteromonas</taxon>
    </lineage>
</organism>
<dbReference type="SUPFAM" id="SSF52096">
    <property type="entry name" value="ClpP/crotonase"/>
    <property type="match status" value="1"/>
</dbReference>
<gene>
    <name evidence="4" type="ORF">AVL55_03675</name>
</gene>
<keyword evidence="2" id="KW-0576">Peroxisome</keyword>
<dbReference type="AlphaFoldDB" id="A0A126PYS9"/>
<evidence type="ECO:0000256" key="1">
    <source>
        <dbReference type="ARBA" id="ARBA00004275"/>
    </source>
</evidence>
<dbReference type="EMBL" id="CP014323">
    <property type="protein sequence ID" value="AMJ97339.1"/>
    <property type="molecule type" value="Genomic_DNA"/>
</dbReference>
<accession>A0A126PYS9</accession>
<dbReference type="InterPro" id="IPR001753">
    <property type="entry name" value="Enoyl-CoA_hydra/iso"/>
</dbReference>
<keyword evidence="3" id="KW-0413">Isomerase</keyword>
<evidence type="ECO:0000256" key="2">
    <source>
        <dbReference type="ARBA" id="ARBA00023140"/>
    </source>
</evidence>
<comment type="subcellular location">
    <subcellularLocation>
        <location evidence="1">Peroxisome</location>
    </subcellularLocation>
</comment>